<feature type="transmembrane region" description="Helical" evidence="6">
    <location>
        <begin position="134"/>
        <end position="160"/>
    </location>
</feature>
<evidence type="ECO:0000256" key="4">
    <source>
        <dbReference type="ARBA" id="ARBA00022989"/>
    </source>
</evidence>
<feature type="transmembrane region" description="Helical" evidence="6">
    <location>
        <begin position="98"/>
        <end position="118"/>
    </location>
</feature>
<dbReference type="Pfam" id="PF03924">
    <property type="entry name" value="CHASE"/>
    <property type="match status" value="1"/>
</dbReference>
<name>A0ABU5AW41_9HYPH</name>
<evidence type="ECO:0000256" key="1">
    <source>
        <dbReference type="ARBA" id="ARBA00004651"/>
    </source>
</evidence>
<keyword evidence="4 6" id="KW-1133">Transmembrane helix</keyword>
<dbReference type="SMART" id="SM01079">
    <property type="entry name" value="CHASE"/>
    <property type="match status" value="1"/>
</dbReference>
<dbReference type="EMBL" id="JAVIIP010000022">
    <property type="protein sequence ID" value="MDX8541503.1"/>
    <property type="molecule type" value="Genomic_DNA"/>
</dbReference>
<keyword evidence="3 6" id="KW-0812">Transmembrane</keyword>
<evidence type="ECO:0000256" key="3">
    <source>
        <dbReference type="ARBA" id="ARBA00022692"/>
    </source>
</evidence>
<feature type="domain" description="CHASE" evidence="7">
    <location>
        <begin position="338"/>
        <end position="491"/>
    </location>
</feature>
<comment type="subcellular location">
    <subcellularLocation>
        <location evidence="1">Cell membrane</location>
        <topology evidence="1">Multi-pass membrane protein</topology>
    </subcellularLocation>
</comment>
<evidence type="ECO:0000259" key="7">
    <source>
        <dbReference type="PROSITE" id="PS50839"/>
    </source>
</evidence>
<keyword evidence="5 6" id="KW-0472">Membrane</keyword>
<reference evidence="8 9" key="1">
    <citation type="submission" date="2023-08" db="EMBL/GenBank/DDBJ databases">
        <title>Implementing the SeqCode for naming new Mesorhizobium species isolated from Vachellia karroo root nodules.</title>
        <authorList>
            <person name="Van Lill M."/>
        </authorList>
    </citation>
    <scope>NUCLEOTIDE SEQUENCE [LARGE SCALE GENOMIC DNA]</scope>
    <source>
        <strain evidence="8 9">VK4B</strain>
    </source>
</reference>
<feature type="transmembrane region" description="Helical" evidence="6">
    <location>
        <begin position="70"/>
        <end position="86"/>
    </location>
</feature>
<gene>
    <name evidence="8" type="ORF">RFM23_28160</name>
</gene>
<dbReference type="InterPro" id="IPR006189">
    <property type="entry name" value="CHASE_dom"/>
</dbReference>
<sequence length="525" mass="56614">MSRLVMVLHPMHRLLSHALARIVAVAALYYLTGQLGLLLAVPPGYATIIWPASGIAVGALLAYGRSLWPGIFIGSLVLNAVIGGGYSGETGWALDKLAVAAAIAGGSTVQALVARWLVSRAVGLPIDLRGIRDIIALFLAAAPISCIVAPSVGVASLYVAGVVPYAGVAHNWLTWWSGDVLGIVIFLPIVLVAPSAKRRLTWRGAPLGALPVAAILLLLLPLGLTFYGWKASNQFIYDRNSAIFASMAIENEQALMHRLASYDQALVGGVGFFEGSSYVSAEEWRSYVEVLDLKRSMPGVNGIGYIENVPVEKVADFLLRAQMTQPQFTIHPAVPGGPRFVITYIEPLAPNRPALGLNIAFESNRLEGATLSRDTGQPAITKRIVLVQDQTKSNGFILLHPMYRKNVPLNSVDERRAALTGWIYAPFVAQKFMSGLTTSEDRSLALHVYDGDSEDAEALIYHSSEPDETASAPAFSIRKQVDVMQQRWTLSWHSTPAFEHSVASQEPLLVLCSGIVLSGTSRLSR</sequence>
<evidence type="ECO:0000313" key="9">
    <source>
        <dbReference type="Proteomes" id="UP001276564"/>
    </source>
</evidence>
<keyword evidence="2" id="KW-1003">Cell membrane</keyword>
<feature type="transmembrane region" description="Helical" evidence="6">
    <location>
        <begin position="12"/>
        <end position="32"/>
    </location>
</feature>
<evidence type="ECO:0000313" key="8">
    <source>
        <dbReference type="EMBL" id="MDX8541503.1"/>
    </source>
</evidence>
<accession>A0ABU5AW41</accession>
<dbReference type="InterPro" id="IPR042240">
    <property type="entry name" value="CHASE_sf"/>
</dbReference>
<proteinExistence type="predicted"/>
<dbReference type="Proteomes" id="UP001276564">
    <property type="component" value="Unassembled WGS sequence"/>
</dbReference>
<evidence type="ECO:0000256" key="2">
    <source>
        <dbReference type="ARBA" id="ARBA00022475"/>
    </source>
</evidence>
<protein>
    <submittedName>
        <fullName evidence="8">CHASE domain-containing protein</fullName>
    </submittedName>
</protein>
<comment type="caution">
    <text evidence="8">The sequence shown here is derived from an EMBL/GenBank/DDBJ whole genome shotgun (WGS) entry which is preliminary data.</text>
</comment>
<dbReference type="RefSeq" id="WP_320321912.1">
    <property type="nucleotide sequence ID" value="NZ_JAVIIP010000022.1"/>
</dbReference>
<keyword evidence="9" id="KW-1185">Reference proteome</keyword>
<organism evidence="8 9">
    <name type="scientific">Mesorhizobium abyssinicae</name>
    <dbReference type="NCBI Taxonomy" id="1209958"/>
    <lineage>
        <taxon>Bacteria</taxon>
        <taxon>Pseudomonadati</taxon>
        <taxon>Pseudomonadota</taxon>
        <taxon>Alphaproteobacteria</taxon>
        <taxon>Hyphomicrobiales</taxon>
        <taxon>Phyllobacteriaceae</taxon>
        <taxon>Mesorhizobium</taxon>
    </lineage>
</organism>
<dbReference type="Pfam" id="PF05231">
    <property type="entry name" value="MASE1"/>
    <property type="match status" value="1"/>
</dbReference>
<feature type="transmembrane region" description="Helical" evidence="6">
    <location>
        <begin position="44"/>
        <end position="63"/>
    </location>
</feature>
<dbReference type="PROSITE" id="PS50839">
    <property type="entry name" value="CHASE"/>
    <property type="match status" value="1"/>
</dbReference>
<dbReference type="InterPro" id="IPR007895">
    <property type="entry name" value="MASE1"/>
</dbReference>
<feature type="transmembrane region" description="Helical" evidence="6">
    <location>
        <begin position="172"/>
        <end position="193"/>
    </location>
</feature>
<feature type="transmembrane region" description="Helical" evidence="6">
    <location>
        <begin position="205"/>
        <end position="229"/>
    </location>
</feature>
<evidence type="ECO:0000256" key="6">
    <source>
        <dbReference type="SAM" id="Phobius"/>
    </source>
</evidence>
<evidence type="ECO:0000256" key="5">
    <source>
        <dbReference type="ARBA" id="ARBA00023136"/>
    </source>
</evidence>
<dbReference type="Gene3D" id="3.30.450.350">
    <property type="entry name" value="CHASE domain"/>
    <property type="match status" value="1"/>
</dbReference>